<name>A0ABU0C1V8_9BRAD</name>
<dbReference type="InterPro" id="IPR010607">
    <property type="entry name" value="DUF1194"/>
</dbReference>
<dbReference type="SUPFAM" id="SSF53300">
    <property type="entry name" value="vWA-like"/>
    <property type="match status" value="1"/>
</dbReference>
<dbReference type="Gene3D" id="3.40.50.410">
    <property type="entry name" value="von Willebrand factor, type A domain"/>
    <property type="match status" value="1"/>
</dbReference>
<dbReference type="EMBL" id="JAUSUK010000001">
    <property type="protein sequence ID" value="MDQ0324475.1"/>
    <property type="molecule type" value="Genomic_DNA"/>
</dbReference>
<comment type="caution">
    <text evidence="2">The sequence shown here is derived from an EMBL/GenBank/DDBJ whole genome shotgun (WGS) entry which is preliminary data.</text>
</comment>
<reference evidence="2 3" key="1">
    <citation type="submission" date="2023-07" db="EMBL/GenBank/DDBJ databases">
        <title>Genomic Encyclopedia of Type Strains, Phase IV (KMG-IV): sequencing the most valuable type-strain genomes for metagenomic binning, comparative biology and taxonomic classification.</title>
        <authorList>
            <person name="Goeker M."/>
        </authorList>
    </citation>
    <scope>NUCLEOTIDE SEQUENCE [LARGE SCALE GENOMIC DNA]</scope>
    <source>
        <strain evidence="2 3">DSM 11549</strain>
    </source>
</reference>
<protein>
    <recommendedName>
        <fullName evidence="4">DUF1194 domain-containing protein</fullName>
    </recommendedName>
</protein>
<evidence type="ECO:0000313" key="3">
    <source>
        <dbReference type="Proteomes" id="UP001230253"/>
    </source>
</evidence>
<organism evidence="2 3">
    <name type="scientific">Rhodopseudomonas julia</name>
    <dbReference type="NCBI Taxonomy" id="200617"/>
    <lineage>
        <taxon>Bacteria</taxon>
        <taxon>Pseudomonadati</taxon>
        <taxon>Pseudomonadota</taxon>
        <taxon>Alphaproteobacteria</taxon>
        <taxon>Hyphomicrobiales</taxon>
        <taxon>Nitrobacteraceae</taxon>
        <taxon>Rhodopseudomonas</taxon>
    </lineage>
</organism>
<evidence type="ECO:0000313" key="2">
    <source>
        <dbReference type="EMBL" id="MDQ0324475.1"/>
    </source>
</evidence>
<dbReference type="InterPro" id="IPR036465">
    <property type="entry name" value="vWFA_dom_sf"/>
</dbReference>
<sequence>MRPRPILSLCLTLALAGAGTQAFAADDTPVDLELVLAVDVSWSMDYDEQVFQRAGYVAAFRDPEVIKAIRSGGWGRIAVTYVEWAGSSLQQVIVPWTLIGDAPTAHAFADALDTTTTGRLRRTSISGALGFSFSAFDDNGYAGLRRVIDVSGDGPNNQGLPVTVERDRLVSEGVIINGLPILLKGSSGRGFMSIPNLDAYYEDCVIGGTGAFALPIRDVSEFSTAIRQKLLLEIAAYPPEKTLVQDAQDAPRVDCMIGEKMWMRWRRMNDDY</sequence>
<feature type="chain" id="PRO_5045409519" description="DUF1194 domain-containing protein" evidence="1">
    <location>
        <begin position="25"/>
        <end position="272"/>
    </location>
</feature>
<dbReference type="Proteomes" id="UP001230253">
    <property type="component" value="Unassembled WGS sequence"/>
</dbReference>
<feature type="signal peptide" evidence="1">
    <location>
        <begin position="1"/>
        <end position="24"/>
    </location>
</feature>
<evidence type="ECO:0008006" key="4">
    <source>
        <dbReference type="Google" id="ProtNLM"/>
    </source>
</evidence>
<gene>
    <name evidence="2" type="ORF">J2R99_000324</name>
</gene>
<dbReference type="RefSeq" id="WP_307152761.1">
    <property type="nucleotide sequence ID" value="NZ_JAUSUK010000001.1"/>
</dbReference>
<proteinExistence type="predicted"/>
<dbReference type="Pfam" id="PF06707">
    <property type="entry name" value="DUF1194"/>
    <property type="match status" value="1"/>
</dbReference>
<keyword evidence="1" id="KW-0732">Signal</keyword>
<accession>A0ABU0C1V8</accession>
<keyword evidence="3" id="KW-1185">Reference proteome</keyword>
<evidence type="ECO:0000256" key="1">
    <source>
        <dbReference type="SAM" id="SignalP"/>
    </source>
</evidence>